<feature type="domain" description="Carboxymuconolactone decarboxylase-like" evidence="1">
    <location>
        <begin position="27"/>
        <end position="107"/>
    </location>
</feature>
<dbReference type="PANTHER" id="PTHR33930">
    <property type="entry name" value="ALKYL HYDROPEROXIDE REDUCTASE AHPD"/>
    <property type="match status" value="1"/>
</dbReference>
<evidence type="ECO:0000313" key="4">
    <source>
        <dbReference type="Proteomes" id="UP000054639"/>
    </source>
</evidence>
<keyword evidence="4" id="KW-1185">Reference proteome</keyword>
<reference evidence="3 5" key="2">
    <citation type="submission" date="2018-06" db="EMBL/GenBank/DDBJ databases">
        <authorList>
            <consortium name="Pathogen Informatics"/>
            <person name="Doyle S."/>
        </authorList>
    </citation>
    <scope>NUCLEOTIDE SEQUENCE [LARGE SCALE GENOMIC DNA]</scope>
    <source>
        <strain evidence="3 5">NCTC12376</strain>
    </source>
</reference>
<evidence type="ECO:0000313" key="2">
    <source>
        <dbReference type="EMBL" id="KTD53890.1"/>
    </source>
</evidence>
<proteinExistence type="predicted"/>
<dbReference type="OrthoDB" id="1683318at2"/>
<accession>A0A378P942</accession>
<dbReference type="SUPFAM" id="SSF69118">
    <property type="entry name" value="AhpD-like"/>
    <property type="match status" value="1"/>
</dbReference>
<evidence type="ECO:0000313" key="5">
    <source>
        <dbReference type="Proteomes" id="UP000254230"/>
    </source>
</evidence>
<dbReference type="InterPro" id="IPR029032">
    <property type="entry name" value="AhpD-like"/>
</dbReference>
<protein>
    <submittedName>
        <fullName evidence="2 3">Carboxymuconolactone decarboxylase family</fullName>
    </submittedName>
</protein>
<sequence>MDSKQLAQIDPALGLIKEFSKVSLGTTKAIQQLRQQVIFKDGALPAKIKALIAMVSGINARCEPCLTYYTLQAKTLGADEIELGEVLAVVTTMGGCVGEMWALKAYKAFKEQNTLLDACYEHTKL</sequence>
<dbReference type="Proteomes" id="UP000054639">
    <property type="component" value="Unassembled WGS sequence"/>
</dbReference>
<dbReference type="EMBL" id="UGOW01000003">
    <property type="protein sequence ID" value="STY83059.1"/>
    <property type="molecule type" value="Genomic_DNA"/>
</dbReference>
<dbReference type="EMBL" id="LNYR01000003">
    <property type="protein sequence ID" value="KTD53890.1"/>
    <property type="molecule type" value="Genomic_DNA"/>
</dbReference>
<dbReference type="GO" id="GO:0051920">
    <property type="term" value="F:peroxiredoxin activity"/>
    <property type="evidence" value="ECO:0007669"/>
    <property type="project" value="InterPro"/>
</dbReference>
<gene>
    <name evidence="2" type="ORF">Lqua_0329</name>
    <name evidence="3" type="ORF">NCTC12376_03525</name>
</gene>
<evidence type="ECO:0000259" key="1">
    <source>
        <dbReference type="Pfam" id="PF02627"/>
    </source>
</evidence>
<name>A0A378P942_9GAMM</name>
<dbReference type="Gene3D" id="1.20.1290.10">
    <property type="entry name" value="AhpD-like"/>
    <property type="match status" value="1"/>
</dbReference>
<reference evidence="2 4" key="1">
    <citation type="submission" date="2015-11" db="EMBL/GenBank/DDBJ databases">
        <title>Genomic analysis of 38 Legionella species identifies large and diverse effector repertoires.</title>
        <authorList>
            <person name="Burstein D."/>
            <person name="Amaro F."/>
            <person name="Zusman T."/>
            <person name="Lifshitz Z."/>
            <person name="Cohen O."/>
            <person name="Gilbert J.A."/>
            <person name="Pupko T."/>
            <person name="Shuman H.A."/>
            <person name="Segal G."/>
        </authorList>
    </citation>
    <scope>NUCLEOTIDE SEQUENCE [LARGE SCALE GENOMIC DNA]</scope>
    <source>
        <strain evidence="2 4">ATCC 49507</strain>
    </source>
</reference>
<dbReference type="STRING" id="45072.Lqua_0329"/>
<dbReference type="Pfam" id="PF02627">
    <property type="entry name" value="CMD"/>
    <property type="match status" value="1"/>
</dbReference>
<organism evidence="3 5">
    <name type="scientific">Legionella quateirensis</name>
    <dbReference type="NCBI Taxonomy" id="45072"/>
    <lineage>
        <taxon>Bacteria</taxon>
        <taxon>Pseudomonadati</taxon>
        <taxon>Pseudomonadota</taxon>
        <taxon>Gammaproteobacteria</taxon>
        <taxon>Legionellales</taxon>
        <taxon>Legionellaceae</taxon>
        <taxon>Legionella</taxon>
    </lineage>
</organism>
<dbReference type="RefSeq" id="WP_058472585.1">
    <property type="nucleotide sequence ID" value="NZ_CAAAIL010000009.1"/>
</dbReference>
<evidence type="ECO:0000313" key="3">
    <source>
        <dbReference type="EMBL" id="STY83059.1"/>
    </source>
</evidence>
<dbReference type="Proteomes" id="UP000254230">
    <property type="component" value="Unassembled WGS sequence"/>
</dbReference>
<dbReference type="InterPro" id="IPR003779">
    <property type="entry name" value="CMD-like"/>
</dbReference>
<dbReference type="AlphaFoldDB" id="A0A378P942"/>
<dbReference type="PANTHER" id="PTHR33930:SF2">
    <property type="entry name" value="BLR3452 PROTEIN"/>
    <property type="match status" value="1"/>
</dbReference>